<organism evidence="4 5">
    <name type="scientific">Pseudomonas saponiphila</name>
    <dbReference type="NCBI Taxonomy" id="556534"/>
    <lineage>
        <taxon>Bacteria</taxon>
        <taxon>Pseudomonadati</taxon>
        <taxon>Pseudomonadota</taxon>
        <taxon>Gammaproteobacteria</taxon>
        <taxon>Pseudomonadales</taxon>
        <taxon>Pseudomonadaceae</taxon>
        <taxon>Pseudomonas</taxon>
    </lineage>
</organism>
<keyword evidence="1 4" id="KW-0808">Transferase</keyword>
<dbReference type="PANTHER" id="PTHR43420">
    <property type="entry name" value="ACETYLTRANSFERASE"/>
    <property type="match status" value="1"/>
</dbReference>
<dbReference type="RefSeq" id="WP_244168972.1">
    <property type="nucleotide sequence ID" value="NZ_FNTJ01000002.1"/>
</dbReference>
<dbReference type="EMBL" id="FNTJ01000002">
    <property type="protein sequence ID" value="SED08609.1"/>
    <property type="molecule type" value="Genomic_DNA"/>
</dbReference>
<evidence type="ECO:0000256" key="2">
    <source>
        <dbReference type="ARBA" id="ARBA00023315"/>
    </source>
</evidence>
<dbReference type="InterPro" id="IPR050680">
    <property type="entry name" value="YpeA/RimI_acetyltransf"/>
</dbReference>
<feature type="domain" description="N-acetyltransferase" evidence="3">
    <location>
        <begin position="3"/>
        <end position="156"/>
    </location>
</feature>
<dbReference type="AlphaFoldDB" id="A0A1H4XSI4"/>
<gene>
    <name evidence="4" type="ORF">SAMN05216178_6161</name>
</gene>
<dbReference type="GO" id="GO:0016747">
    <property type="term" value="F:acyltransferase activity, transferring groups other than amino-acyl groups"/>
    <property type="evidence" value="ECO:0007669"/>
    <property type="project" value="InterPro"/>
</dbReference>
<dbReference type="Gene3D" id="3.40.630.30">
    <property type="match status" value="1"/>
</dbReference>
<name>A0A1H4XSI4_9PSED</name>
<dbReference type="InterPro" id="IPR016181">
    <property type="entry name" value="Acyl_CoA_acyltransferase"/>
</dbReference>
<evidence type="ECO:0000256" key="1">
    <source>
        <dbReference type="ARBA" id="ARBA00022679"/>
    </source>
</evidence>
<accession>A0A1H4XSI4</accession>
<reference evidence="5" key="1">
    <citation type="submission" date="2016-10" db="EMBL/GenBank/DDBJ databases">
        <authorList>
            <person name="Varghese N."/>
            <person name="Submissions S."/>
        </authorList>
    </citation>
    <scope>NUCLEOTIDE SEQUENCE [LARGE SCALE GENOMIC DNA]</scope>
    <source>
        <strain evidence="5">DSM 9751</strain>
    </source>
</reference>
<dbReference type="PROSITE" id="PS51186">
    <property type="entry name" value="GNAT"/>
    <property type="match status" value="1"/>
</dbReference>
<protein>
    <submittedName>
        <fullName evidence="4">Acetyltransferase, GNAT family</fullName>
    </submittedName>
</protein>
<dbReference type="Pfam" id="PF00583">
    <property type="entry name" value="Acetyltransf_1"/>
    <property type="match status" value="1"/>
</dbReference>
<proteinExistence type="predicted"/>
<dbReference type="InterPro" id="IPR000182">
    <property type="entry name" value="GNAT_dom"/>
</dbReference>
<evidence type="ECO:0000313" key="5">
    <source>
        <dbReference type="Proteomes" id="UP000198982"/>
    </source>
</evidence>
<evidence type="ECO:0000313" key="4">
    <source>
        <dbReference type="EMBL" id="SED08609.1"/>
    </source>
</evidence>
<sequence length="156" mass="17898">MSISLVSMQEADFERFARRALEEYAAGMVAAGEWPPEQASFQAAEVFRQLLPQGRLSPRNHLWRALYAGRAVGELWIAERQAGSRRIAFILDLYIEPIERRRGYARQTLLAGESLARQWGCDEMRLHVFGRNLEARRLYELLGYEVASLTMSKPLP</sequence>
<dbReference type="Proteomes" id="UP000198982">
    <property type="component" value="Unassembled WGS sequence"/>
</dbReference>
<dbReference type="CDD" id="cd04301">
    <property type="entry name" value="NAT_SF"/>
    <property type="match status" value="1"/>
</dbReference>
<dbReference type="SUPFAM" id="SSF55729">
    <property type="entry name" value="Acyl-CoA N-acyltransferases (Nat)"/>
    <property type="match status" value="1"/>
</dbReference>
<keyword evidence="5" id="KW-1185">Reference proteome</keyword>
<evidence type="ECO:0000259" key="3">
    <source>
        <dbReference type="PROSITE" id="PS51186"/>
    </source>
</evidence>
<keyword evidence="2" id="KW-0012">Acyltransferase</keyword>